<dbReference type="InterPro" id="IPR058163">
    <property type="entry name" value="LysR-type_TF_proteobact-type"/>
</dbReference>
<dbReference type="GO" id="GO:0006351">
    <property type="term" value="P:DNA-templated transcription"/>
    <property type="evidence" value="ECO:0007669"/>
    <property type="project" value="TreeGrafter"/>
</dbReference>
<organism evidence="3 4">
    <name type="scientific">Noviherbaspirillum saxi</name>
    <dbReference type="NCBI Taxonomy" id="2320863"/>
    <lineage>
        <taxon>Bacteria</taxon>
        <taxon>Pseudomonadati</taxon>
        <taxon>Pseudomonadota</taxon>
        <taxon>Betaproteobacteria</taxon>
        <taxon>Burkholderiales</taxon>
        <taxon>Oxalobacteraceae</taxon>
        <taxon>Noviherbaspirillum</taxon>
    </lineage>
</organism>
<comment type="similarity">
    <text evidence="1">Belongs to the LysR transcriptional regulatory family.</text>
</comment>
<gene>
    <name evidence="3" type="ORF">D3871_04340</name>
</gene>
<dbReference type="PANTHER" id="PTHR30537">
    <property type="entry name" value="HTH-TYPE TRANSCRIPTIONAL REGULATOR"/>
    <property type="match status" value="1"/>
</dbReference>
<evidence type="ECO:0000313" key="3">
    <source>
        <dbReference type="EMBL" id="RJF97837.1"/>
    </source>
</evidence>
<accession>A0A3A3FNP9</accession>
<dbReference type="GO" id="GO:0003700">
    <property type="term" value="F:DNA-binding transcription factor activity"/>
    <property type="evidence" value="ECO:0007669"/>
    <property type="project" value="TreeGrafter"/>
</dbReference>
<dbReference type="Proteomes" id="UP000265955">
    <property type="component" value="Unassembled WGS sequence"/>
</dbReference>
<dbReference type="GO" id="GO:0043565">
    <property type="term" value="F:sequence-specific DNA binding"/>
    <property type="evidence" value="ECO:0007669"/>
    <property type="project" value="TreeGrafter"/>
</dbReference>
<dbReference type="SUPFAM" id="SSF53850">
    <property type="entry name" value="Periplasmic binding protein-like II"/>
    <property type="match status" value="1"/>
</dbReference>
<comment type="caution">
    <text evidence="3">The sequence shown here is derived from an EMBL/GenBank/DDBJ whole genome shotgun (WGS) entry which is preliminary data.</text>
</comment>
<evidence type="ECO:0000256" key="1">
    <source>
        <dbReference type="ARBA" id="ARBA00009437"/>
    </source>
</evidence>
<reference evidence="4" key="1">
    <citation type="submission" date="2018-09" db="EMBL/GenBank/DDBJ databases">
        <authorList>
            <person name="Zhu H."/>
        </authorList>
    </citation>
    <scope>NUCLEOTIDE SEQUENCE [LARGE SCALE GENOMIC DNA]</scope>
    <source>
        <strain evidence="4">K1R23-30</strain>
    </source>
</reference>
<dbReference type="EMBL" id="QYUO01000001">
    <property type="protein sequence ID" value="RJF97837.1"/>
    <property type="molecule type" value="Genomic_DNA"/>
</dbReference>
<sequence length="189" mass="21162">MQWLLPRLNHFSAQCPGVDLRINISHELVDFERDQVDVAVLHGLGTYPGLCSEKLLDEPLIVVASPSLLASLPALKSANDLRHCSLLHDEDRNDWKVWAALFKATSVTHDKGPVFTGNGVMDAVLAGRGVALLRESFIRKELQEGKLVSVLIKKLKVNFAYYLVYPRSARKQAELESFRTWAIAESRRG</sequence>
<evidence type="ECO:0000313" key="4">
    <source>
        <dbReference type="Proteomes" id="UP000265955"/>
    </source>
</evidence>
<evidence type="ECO:0000259" key="2">
    <source>
        <dbReference type="Pfam" id="PF03466"/>
    </source>
</evidence>
<dbReference type="Gene3D" id="3.40.190.10">
    <property type="entry name" value="Periplasmic binding protein-like II"/>
    <property type="match status" value="2"/>
</dbReference>
<feature type="domain" description="LysR substrate-binding" evidence="2">
    <location>
        <begin position="2"/>
        <end position="184"/>
    </location>
</feature>
<dbReference type="InterPro" id="IPR005119">
    <property type="entry name" value="LysR_subst-bd"/>
</dbReference>
<dbReference type="OrthoDB" id="8591238at2"/>
<dbReference type="Pfam" id="PF03466">
    <property type="entry name" value="LysR_substrate"/>
    <property type="match status" value="1"/>
</dbReference>
<keyword evidence="4" id="KW-1185">Reference proteome</keyword>
<dbReference type="PANTHER" id="PTHR30537:SF26">
    <property type="entry name" value="GLYCINE CLEAVAGE SYSTEM TRANSCRIPTIONAL ACTIVATOR"/>
    <property type="match status" value="1"/>
</dbReference>
<proteinExistence type="inferred from homology"/>
<dbReference type="AlphaFoldDB" id="A0A3A3FNP9"/>
<protein>
    <recommendedName>
        <fullName evidence="2">LysR substrate-binding domain-containing protein</fullName>
    </recommendedName>
</protein>
<name>A0A3A3FNP9_9BURK</name>
<dbReference type="CDD" id="cd08432">
    <property type="entry name" value="PBP2_GcdR_TrpI_HvrB_AmpR_like"/>
    <property type="match status" value="1"/>
</dbReference>